<comment type="subcellular location">
    <subcellularLocation>
        <location evidence="1">Cell membrane</location>
        <topology evidence="1">Multi-pass membrane protein</topology>
    </subcellularLocation>
</comment>
<feature type="transmembrane region" description="Helical" evidence="10">
    <location>
        <begin position="322"/>
        <end position="342"/>
    </location>
</feature>
<dbReference type="InterPro" id="IPR005828">
    <property type="entry name" value="MFS_sugar_transport-like"/>
</dbReference>
<dbReference type="FunFam" id="1.20.1250.20:FF:000218">
    <property type="entry name" value="facilitated trehalose transporter Tret1"/>
    <property type="match status" value="1"/>
</dbReference>
<dbReference type="InterPro" id="IPR036259">
    <property type="entry name" value="MFS_trans_sf"/>
</dbReference>
<evidence type="ECO:0000256" key="2">
    <source>
        <dbReference type="ARBA" id="ARBA00010992"/>
    </source>
</evidence>
<evidence type="ECO:0000259" key="11">
    <source>
        <dbReference type="PROSITE" id="PS50850"/>
    </source>
</evidence>
<feature type="transmembrane region" description="Helical" evidence="10">
    <location>
        <begin position="177"/>
        <end position="196"/>
    </location>
</feature>
<sequence>MENGESDETTSLFDPARFKILALGLIAALGGLLSGLDVGVISGALTFIGRTYHASTVALEWVVSAMMAGAALGSISAGWLSYHLGRKRALFLGAATFAIGALGCALSWSLGSLICFRAIMGLAIGLAAFTAPLYLSEIATEETRGAMVSMYQLMVTIGIFLAFLSDTLLSYSGNWRWMFGVVAIPAILFLIGLIFLPHSPRWLMMRGRYKEARAILLDLRETPQEAAQEAKSIRAQLKTRQEGWKLFRTNPNFRRSIVLGMLLQIMQQLAGINIVMYYAPEILQQAHFDTQGQMWCTALIGLVNMLATFVALGLVDRLGRKPILYMGFAVMAVGMGLLGWLLHGGMHTEASQMAAVFLLVVFSAGFAMSVGPLAWLLCSEIQPAAGRDFGVAVSTFTNWTANLVVGLTFLSLMQKLGAADTFWLFASLNALFMVLTYLFVPETKGVSLAKLQNRLMRGVRLRDIGRT</sequence>
<keyword evidence="7 10" id="KW-1133">Transmembrane helix</keyword>
<dbReference type="InterPro" id="IPR050814">
    <property type="entry name" value="Myo-inositol_Transporter"/>
</dbReference>
<reference evidence="12 13" key="1">
    <citation type="submission" date="2019-03" db="EMBL/GenBank/DDBJ databases">
        <title>The complete genome sequence of Neokomagataea sp. Jb2 NBRC113641.</title>
        <authorList>
            <person name="Chua K.-O."/>
            <person name="Chan K.-G."/>
            <person name="See-Too W.-S."/>
        </authorList>
    </citation>
    <scope>NUCLEOTIDE SEQUENCE [LARGE SCALE GENOMIC DNA]</scope>
    <source>
        <strain evidence="12 13">Jb2</strain>
    </source>
</reference>
<feature type="transmembrane region" description="Helical" evidence="10">
    <location>
        <begin position="389"/>
        <end position="410"/>
    </location>
</feature>
<feature type="transmembrane region" description="Helical" evidence="10">
    <location>
        <begin position="292"/>
        <end position="315"/>
    </location>
</feature>
<dbReference type="Pfam" id="PF00083">
    <property type="entry name" value="Sugar_tr"/>
    <property type="match status" value="1"/>
</dbReference>
<evidence type="ECO:0000256" key="6">
    <source>
        <dbReference type="ARBA" id="ARBA00022692"/>
    </source>
</evidence>
<keyword evidence="13" id="KW-1185">Reference proteome</keyword>
<organism evidence="12 13">
    <name type="scientific">Oecophyllibacter saccharovorans</name>
    <dbReference type="NCBI Taxonomy" id="2558360"/>
    <lineage>
        <taxon>Bacteria</taxon>
        <taxon>Pseudomonadati</taxon>
        <taxon>Pseudomonadota</taxon>
        <taxon>Alphaproteobacteria</taxon>
        <taxon>Acetobacterales</taxon>
        <taxon>Acetobacteraceae</taxon>
        <taxon>Oecophyllibacter</taxon>
    </lineage>
</organism>
<dbReference type="GO" id="GO:0005886">
    <property type="term" value="C:plasma membrane"/>
    <property type="evidence" value="ECO:0007669"/>
    <property type="project" value="UniProtKB-SubCell"/>
</dbReference>
<feature type="transmembrane region" description="Helical" evidence="10">
    <location>
        <begin position="257"/>
        <end position="280"/>
    </location>
</feature>
<dbReference type="AlphaFoldDB" id="A0A506UMI5"/>
<feature type="transmembrane region" description="Helical" evidence="10">
    <location>
        <begin position="116"/>
        <end position="135"/>
    </location>
</feature>
<feature type="transmembrane region" description="Helical" evidence="10">
    <location>
        <begin position="89"/>
        <end position="110"/>
    </location>
</feature>
<dbReference type="PANTHER" id="PTHR48020:SF12">
    <property type="entry name" value="PROTON MYO-INOSITOL COTRANSPORTER"/>
    <property type="match status" value="1"/>
</dbReference>
<dbReference type="PANTHER" id="PTHR48020">
    <property type="entry name" value="PROTON MYO-INOSITOL COTRANSPORTER"/>
    <property type="match status" value="1"/>
</dbReference>
<comment type="caution">
    <text evidence="12">The sequence shown here is derived from an EMBL/GenBank/DDBJ whole genome shotgun (WGS) entry which is preliminary data.</text>
</comment>
<keyword evidence="8 10" id="KW-0472">Membrane</keyword>
<feature type="transmembrane region" description="Helical" evidence="10">
    <location>
        <begin position="20"/>
        <end position="49"/>
    </location>
</feature>
<evidence type="ECO:0000256" key="7">
    <source>
        <dbReference type="ARBA" id="ARBA00022989"/>
    </source>
</evidence>
<keyword evidence="6 10" id="KW-0812">Transmembrane</keyword>
<dbReference type="EMBL" id="SORZ01000002">
    <property type="protein sequence ID" value="TPW34566.1"/>
    <property type="molecule type" value="Genomic_DNA"/>
</dbReference>
<dbReference type="SUPFAM" id="SSF103473">
    <property type="entry name" value="MFS general substrate transporter"/>
    <property type="match status" value="1"/>
</dbReference>
<evidence type="ECO:0000313" key="12">
    <source>
        <dbReference type="EMBL" id="TPW34566.1"/>
    </source>
</evidence>
<gene>
    <name evidence="12" type="ORF">E3202_06680</name>
</gene>
<evidence type="ECO:0000256" key="3">
    <source>
        <dbReference type="ARBA" id="ARBA00022448"/>
    </source>
</evidence>
<keyword evidence="5" id="KW-0762">Sugar transport</keyword>
<feature type="domain" description="Major facilitator superfamily (MFS) profile" evidence="11">
    <location>
        <begin position="23"/>
        <end position="444"/>
    </location>
</feature>
<name>A0A506UMI5_9PROT</name>
<dbReference type="NCBIfam" id="TIGR00879">
    <property type="entry name" value="SP"/>
    <property type="match status" value="1"/>
</dbReference>
<evidence type="ECO:0000256" key="4">
    <source>
        <dbReference type="ARBA" id="ARBA00022475"/>
    </source>
</evidence>
<evidence type="ECO:0000256" key="5">
    <source>
        <dbReference type="ARBA" id="ARBA00022597"/>
    </source>
</evidence>
<dbReference type="PRINTS" id="PR00171">
    <property type="entry name" value="SUGRTRNSPORT"/>
</dbReference>
<keyword evidence="4" id="KW-1003">Cell membrane</keyword>
<accession>A0A506UMI5</accession>
<dbReference type="PROSITE" id="PS50850">
    <property type="entry name" value="MFS"/>
    <property type="match status" value="1"/>
</dbReference>
<evidence type="ECO:0000256" key="8">
    <source>
        <dbReference type="ARBA" id="ARBA00023136"/>
    </source>
</evidence>
<dbReference type="InterPro" id="IPR003663">
    <property type="entry name" value="Sugar/inositol_transpt"/>
</dbReference>
<comment type="similarity">
    <text evidence="2 9">Belongs to the major facilitator superfamily. Sugar transporter (TC 2.A.1.1) family.</text>
</comment>
<evidence type="ECO:0000256" key="1">
    <source>
        <dbReference type="ARBA" id="ARBA00004651"/>
    </source>
</evidence>
<feature type="transmembrane region" description="Helical" evidence="10">
    <location>
        <begin position="422"/>
        <end position="440"/>
    </location>
</feature>
<evidence type="ECO:0000313" key="13">
    <source>
        <dbReference type="Proteomes" id="UP000315037"/>
    </source>
</evidence>
<dbReference type="InterPro" id="IPR020846">
    <property type="entry name" value="MFS_dom"/>
</dbReference>
<keyword evidence="3 9" id="KW-0813">Transport</keyword>
<evidence type="ECO:0000256" key="10">
    <source>
        <dbReference type="SAM" id="Phobius"/>
    </source>
</evidence>
<feature type="transmembrane region" description="Helical" evidence="10">
    <location>
        <begin position="61"/>
        <end position="82"/>
    </location>
</feature>
<dbReference type="Proteomes" id="UP000315037">
    <property type="component" value="Unassembled WGS sequence"/>
</dbReference>
<dbReference type="PROSITE" id="PS00217">
    <property type="entry name" value="SUGAR_TRANSPORT_2"/>
    <property type="match status" value="1"/>
</dbReference>
<feature type="transmembrane region" description="Helical" evidence="10">
    <location>
        <begin position="354"/>
        <end position="377"/>
    </location>
</feature>
<feature type="transmembrane region" description="Helical" evidence="10">
    <location>
        <begin position="147"/>
        <end position="165"/>
    </location>
</feature>
<dbReference type="InterPro" id="IPR005829">
    <property type="entry name" value="Sugar_transporter_CS"/>
</dbReference>
<dbReference type="RefSeq" id="WP_165601127.1">
    <property type="nucleotide sequence ID" value="NZ_SORZ01000002.1"/>
</dbReference>
<protein>
    <submittedName>
        <fullName evidence="12">Sugar porter family MFS transporter</fullName>
    </submittedName>
</protein>
<dbReference type="Gene3D" id="1.20.1250.20">
    <property type="entry name" value="MFS general substrate transporter like domains"/>
    <property type="match status" value="1"/>
</dbReference>
<proteinExistence type="inferred from homology"/>
<dbReference type="PROSITE" id="PS00216">
    <property type="entry name" value="SUGAR_TRANSPORT_1"/>
    <property type="match status" value="1"/>
</dbReference>
<evidence type="ECO:0000256" key="9">
    <source>
        <dbReference type="RuleBase" id="RU003346"/>
    </source>
</evidence>
<dbReference type="GO" id="GO:0022857">
    <property type="term" value="F:transmembrane transporter activity"/>
    <property type="evidence" value="ECO:0007669"/>
    <property type="project" value="InterPro"/>
</dbReference>